<feature type="compositionally biased region" description="Low complexity" evidence="1">
    <location>
        <begin position="336"/>
        <end position="346"/>
    </location>
</feature>
<reference evidence="2 3" key="1">
    <citation type="journal article" date="2019" name="Nat. Ecol. Evol.">
        <title>Megaphylogeny resolves global patterns of mushroom evolution.</title>
        <authorList>
            <person name="Varga T."/>
            <person name="Krizsan K."/>
            <person name="Foldi C."/>
            <person name="Dima B."/>
            <person name="Sanchez-Garcia M."/>
            <person name="Sanchez-Ramirez S."/>
            <person name="Szollosi G.J."/>
            <person name="Szarkandi J.G."/>
            <person name="Papp V."/>
            <person name="Albert L."/>
            <person name="Andreopoulos W."/>
            <person name="Angelini C."/>
            <person name="Antonin V."/>
            <person name="Barry K.W."/>
            <person name="Bougher N.L."/>
            <person name="Buchanan P."/>
            <person name="Buyck B."/>
            <person name="Bense V."/>
            <person name="Catcheside P."/>
            <person name="Chovatia M."/>
            <person name="Cooper J."/>
            <person name="Damon W."/>
            <person name="Desjardin D."/>
            <person name="Finy P."/>
            <person name="Geml J."/>
            <person name="Haridas S."/>
            <person name="Hughes K."/>
            <person name="Justo A."/>
            <person name="Karasinski D."/>
            <person name="Kautmanova I."/>
            <person name="Kiss B."/>
            <person name="Kocsube S."/>
            <person name="Kotiranta H."/>
            <person name="LaButti K.M."/>
            <person name="Lechner B.E."/>
            <person name="Liimatainen K."/>
            <person name="Lipzen A."/>
            <person name="Lukacs Z."/>
            <person name="Mihaltcheva S."/>
            <person name="Morgado L.N."/>
            <person name="Niskanen T."/>
            <person name="Noordeloos M.E."/>
            <person name="Ohm R.A."/>
            <person name="Ortiz-Santana B."/>
            <person name="Ovrebo C."/>
            <person name="Racz N."/>
            <person name="Riley R."/>
            <person name="Savchenko A."/>
            <person name="Shiryaev A."/>
            <person name="Soop K."/>
            <person name="Spirin V."/>
            <person name="Szebenyi C."/>
            <person name="Tomsovsky M."/>
            <person name="Tulloss R.E."/>
            <person name="Uehling J."/>
            <person name="Grigoriev I.V."/>
            <person name="Vagvolgyi C."/>
            <person name="Papp T."/>
            <person name="Martin F.M."/>
            <person name="Miettinen O."/>
            <person name="Hibbett D.S."/>
            <person name="Nagy L.G."/>
        </authorList>
    </citation>
    <scope>NUCLEOTIDE SEQUENCE [LARGE SCALE GENOMIC DNA]</scope>
    <source>
        <strain evidence="2 3">CBS 962.96</strain>
    </source>
</reference>
<proteinExistence type="predicted"/>
<feature type="compositionally biased region" description="Polar residues" evidence="1">
    <location>
        <begin position="1"/>
        <end position="18"/>
    </location>
</feature>
<feature type="compositionally biased region" description="Polar residues" evidence="1">
    <location>
        <begin position="209"/>
        <end position="218"/>
    </location>
</feature>
<accession>A0A4S8MWR9</accession>
<feature type="compositionally biased region" description="Polar residues" evidence="1">
    <location>
        <begin position="141"/>
        <end position="159"/>
    </location>
</feature>
<evidence type="ECO:0000256" key="1">
    <source>
        <dbReference type="SAM" id="MobiDB-lite"/>
    </source>
</evidence>
<sequence>MPSPTHATPSCVQAQNGRGTYINDKSAHQLQLYPQNLPARTNHTSSMPHPISSSRVVEHQEFPHDSATAAQRGPPSSNPSTPPTQTRCGGQMCQTWNLKTNKVTEQAEINCAEEARYKYKRKQALELGGMLDVDYQGQGDSGASAQPSASTPNPTSGATVSDGRRRKKQKKEATTSVSGPTAGRSRGPEDANVKGAKGKRQQKKASSRSTAPITTSFAPLSPPESNEPSPATSFLKSSGTTPQTSCSPPAAPPTPAVPNPSSSLVHNMKDVDVGESLPKGKVVKVEDSATTIDLSDAQVGPNNDALDEEPTGPHWDSSNAQPTSTPTPTPNPPTPTVTQNIVPNVTSNSSSDTPVPLDVTPDHFTPTYPYLAASILANPAAYTHTLENPDVDEIAVDRTLFYRPESPVESSRWTFDLYPELDPDLMRPFLIESA</sequence>
<keyword evidence="3" id="KW-1185">Reference proteome</keyword>
<feature type="compositionally biased region" description="Pro residues" evidence="1">
    <location>
        <begin position="325"/>
        <end position="335"/>
    </location>
</feature>
<protein>
    <submittedName>
        <fullName evidence="2">Uncharacterized protein</fullName>
    </submittedName>
</protein>
<organism evidence="2 3">
    <name type="scientific">Dendrothele bispora (strain CBS 962.96)</name>
    <dbReference type="NCBI Taxonomy" id="1314807"/>
    <lineage>
        <taxon>Eukaryota</taxon>
        <taxon>Fungi</taxon>
        <taxon>Dikarya</taxon>
        <taxon>Basidiomycota</taxon>
        <taxon>Agaricomycotina</taxon>
        <taxon>Agaricomycetes</taxon>
        <taxon>Agaricomycetidae</taxon>
        <taxon>Agaricales</taxon>
        <taxon>Agaricales incertae sedis</taxon>
        <taxon>Dendrothele</taxon>
    </lineage>
</organism>
<gene>
    <name evidence="2" type="ORF">K435DRAFT_170263</name>
</gene>
<name>A0A4S8MWR9_DENBC</name>
<feature type="compositionally biased region" description="Pro residues" evidence="1">
    <location>
        <begin position="249"/>
        <end position="258"/>
    </location>
</feature>
<dbReference type="AlphaFoldDB" id="A0A4S8MWR9"/>
<feature type="region of interest" description="Disordered" evidence="1">
    <location>
        <begin position="58"/>
        <end position="89"/>
    </location>
</feature>
<feature type="region of interest" description="Disordered" evidence="1">
    <location>
        <begin position="1"/>
        <end position="25"/>
    </location>
</feature>
<feature type="compositionally biased region" description="Basic residues" evidence="1">
    <location>
        <begin position="196"/>
        <end position="206"/>
    </location>
</feature>
<dbReference type="EMBL" id="ML179036">
    <property type="protein sequence ID" value="THV07810.1"/>
    <property type="molecule type" value="Genomic_DNA"/>
</dbReference>
<feature type="region of interest" description="Disordered" evidence="1">
    <location>
        <begin position="292"/>
        <end position="356"/>
    </location>
</feature>
<evidence type="ECO:0000313" key="2">
    <source>
        <dbReference type="EMBL" id="THV07810.1"/>
    </source>
</evidence>
<feature type="region of interest" description="Disordered" evidence="1">
    <location>
        <begin position="136"/>
        <end position="266"/>
    </location>
</feature>
<evidence type="ECO:0000313" key="3">
    <source>
        <dbReference type="Proteomes" id="UP000297245"/>
    </source>
</evidence>
<dbReference type="Proteomes" id="UP000297245">
    <property type="component" value="Unassembled WGS sequence"/>
</dbReference>